<dbReference type="EMBL" id="CABFNO020001323">
    <property type="protein sequence ID" value="CAG9981233.1"/>
    <property type="molecule type" value="Genomic_DNA"/>
</dbReference>
<dbReference type="InterPro" id="IPR013320">
    <property type="entry name" value="ConA-like_dom_sf"/>
</dbReference>
<proteinExistence type="predicted"/>
<evidence type="ECO:0000313" key="4">
    <source>
        <dbReference type="Proteomes" id="UP000754883"/>
    </source>
</evidence>
<accession>A0A9N9UA90</accession>
<protein>
    <recommendedName>
        <fullName evidence="2">GH16 domain-containing protein</fullName>
    </recommendedName>
</protein>
<dbReference type="Pfam" id="PF00722">
    <property type="entry name" value="Glyco_hydro_16"/>
    <property type="match status" value="1"/>
</dbReference>
<feature type="domain" description="GH16" evidence="2">
    <location>
        <begin position="49"/>
        <end position="289"/>
    </location>
</feature>
<evidence type="ECO:0000313" key="3">
    <source>
        <dbReference type="EMBL" id="CAG9981233.1"/>
    </source>
</evidence>
<dbReference type="PANTHER" id="PTHR38121">
    <property type="entry name" value="GH16 DOMAIN-CONTAINING PROTEIN"/>
    <property type="match status" value="1"/>
</dbReference>
<evidence type="ECO:0000256" key="1">
    <source>
        <dbReference type="SAM" id="SignalP"/>
    </source>
</evidence>
<name>A0A9N9UA90_9HYPO</name>
<sequence>MCSIKATLPLVAMAAAKFAMAASCDCYLIDGAYPTYYKSHGFWDFRSLSQYAGVPPVLDSIDANKNADFSSSYFNWESEFAQFWGPQNWDNGAEDFVNVNSYNNLYIEKSGDSTFMTMRTARLPKFQTSAEFESMDLLDHASIRMYSRTIGSPGACTAVFTYREANSLKDVQESDIEILTSDPKTSIQYTNQPSYLEDGTIIDGASNNISVSVPWNEWSTQRLDWTPGRTTWYINGDQTYTMTFQAPKDPSKVNFNAWSDGGDWTGKMPEGGVAYQQIQWIEILYNVVDKASCSSLCSIDADGAKPGSPVKI</sequence>
<keyword evidence="4" id="KW-1185">Reference proteome</keyword>
<feature type="chain" id="PRO_5040497622" description="GH16 domain-containing protein" evidence="1">
    <location>
        <begin position="22"/>
        <end position="312"/>
    </location>
</feature>
<dbReference type="CDD" id="cd00413">
    <property type="entry name" value="Glyco_hydrolase_16"/>
    <property type="match status" value="1"/>
</dbReference>
<dbReference type="OrthoDB" id="4388755at2759"/>
<gene>
    <name evidence="3" type="ORF">CBYS24578_00008226</name>
</gene>
<dbReference type="GO" id="GO:0005975">
    <property type="term" value="P:carbohydrate metabolic process"/>
    <property type="evidence" value="ECO:0007669"/>
    <property type="project" value="InterPro"/>
</dbReference>
<organism evidence="3 4">
    <name type="scientific">Clonostachys byssicola</name>
    <dbReference type="NCBI Taxonomy" id="160290"/>
    <lineage>
        <taxon>Eukaryota</taxon>
        <taxon>Fungi</taxon>
        <taxon>Dikarya</taxon>
        <taxon>Ascomycota</taxon>
        <taxon>Pezizomycotina</taxon>
        <taxon>Sordariomycetes</taxon>
        <taxon>Hypocreomycetidae</taxon>
        <taxon>Hypocreales</taxon>
        <taxon>Bionectriaceae</taxon>
        <taxon>Clonostachys</taxon>
    </lineage>
</organism>
<keyword evidence="1" id="KW-0732">Signal</keyword>
<dbReference type="GO" id="GO:0004553">
    <property type="term" value="F:hydrolase activity, hydrolyzing O-glycosyl compounds"/>
    <property type="evidence" value="ECO:0007669"/>
    <property type="project" value="InterPro"/>
</dbReference>
<evidence type="ECO:0000259" key="2">
    <source>
        <dbReference type="PROSITE" id="PS51762"/>
    </source>
</evidence>
<dbReference type="PROSITE" id="PS51762">
    <property type="entry name" value="GH16_2"/>
    <property type="match status" value="1"/>
</dbReference>
<dbReference type="AlphaFoldDB" id="A0A9N9UA90"/>
<dbReference type="SUPFAM" id="SSF49899">
    <property type="entry name" value="Concanavalin A-like lectins/glucanases"/>
    <property type="match status" value="1"/>
</dbReference>
<comment type="caution">
    <text evidence="3">The sequence shown here is derived from an EMBL/GenBank/DDBJ whole genome shotgun (WGS) entry which is preliminary data.</text>
</comment>
<dbReference type="Proteomes" id="UP000754883">
    <property type="component" value="Unassembled WGS sequence"/>
</dbReference>
<dbReference type="Gene3D" id="2.60.120.200">
    <property type="match status" value="1"/>
</dbReference>
<dbReference type="InterPro" id="IPR000757">
    <property type="entry name" value="Beta-glucanase-like"/>
</dbReference>
<dbReference type="PANTHER" id="PTHR38121:SF4">
    <property type="entry name" value="GH16 DOMAIN-CONTAINING PROTEIN-RELATED"/>
    <property type="match status" value="1"/>
</dbReference>
<reference evidence="3" key="1">
    <citation type="submission" date="2021-10" db="EMBL/GenBank/DDBJ databases">
        <authorList>
            <person name="Piombo E."/>
        </authorList>
    </citation>
    <scope>NUCLEOTIDE SEQUENCE</scope>
</reference>
<feature type="signal peptide" evidence="1">
    <location>
        <begin position="1"/>
        <end position="21"/>
    </location>
</feature>